<gene>
    <name evidence="4" type="ORF">K239x_16420</name>
</gene>
<dbReference type="InterPro" id="IPR045474">
    <property type="entry name" value="GEVED"/>
</dbReference>
<feature type="domain" description="Cadherin" evidence="3">
    <location>
        <begin position="6074"/>
        <end position="6187"/>
    </location>
</feature>
<organism evidence="4 5">
    <name type="scientific">Stieleria marina</name>
    <dbReference type="NCBI Taxonomy" id="1930275"/>
    <lineage>
        <taxon>Bacteria</taxon>
        <taxon>Pseudomonadati</taxon>
        <taxon>Planctomycetota</taxon>
        <taxon>Planctomycetia</taxon>
        <taxon>Pirellulales</taxon>
        <taxon>Pirellulaceae</taxon>
        <taxon>Stieleria</taxon>
    </lineage>
</organism>
<sequence length="7349" mass="771231">MTLKRQPRRKPSRTRSPHKSDRRLSHETLERRELLAAGLGIDEGPRLIAVSANSGEQFGLESNNQLSVAPTELTLRFGGDLIDESTLAGIQFRRAGGDGSSDPIVVSPGFIGFEQDNGSNIIVARFAETLPDGQYTIDIAGFDDTNAGIVGLRDIDGDLLCPPNALDEVRPSQLVRFNVEVGPRVVGVVPQPVETIGGTRVQRRDQVWVFFNDDPLSNPNAPPVSFLGGSTLPVVNPQLYKLILTNGTIENTDDGAPFIPQDVLYDPTLNRAVLTFDQDLSELVPVAANGNTGTFRLRIGSGDALPTAPLSLSAAGGSGDLFSQAMPLGVTFSAGTQSVVVSDGLIQASEPFVSQWPGSTDAVGSRDQRRDTALVGRVDTHTGINVFPYNFATLYGTDPQLNNATNAITDAQKDRAREVLDLYSERLGVTFIETENEGLQIVTGDLRTIVITADTGAGADTPLSIYRVNESDPSQGVLVMDAGENWYDAAYGLSPDSRPSWFVEAVRGIGSLLGIGNLFELPEGVGAGGSSPDEPNAVVFSNQFYPDLPVEPSFISHSDITLGQALHRPESNDVDFYSFNATSDGHLDAETIAERLDGSSLLDTHINVYQEINGSFELIARNDDFYSDDSFVGIDLTAGQYIIGVSASGNENYNGEVSGSGLGGVSEGRYELRVTFTAANGSTILDSTGTKLDGDADGNEGGDFNFWFRTARDISTASANQARTIFVDKLGDNANDGSLGAPLRTISAAIAKSTEGDIIRLLPNGGADGLISTTNDNLAYEIGRNGSTVLRDGAEFEVPKGVTVMIDAGSILKLQRAKISVGSESVDEDRSQAALQVLGQPNRFDDNGNLTYQGEVIFTSYNNEAIGFDTNPAPTTPQKGNWAGIEFRNDFDFAEGQPVWETEGIFLDYVSHANMSYGGGSVDLNDPLIVNPLHMASSRPTLIYNTITDSADAAISADPNSFRETNFHAPIYQRSSLHTSDYGRVGPEISGNTLLNNSFNSLFVRVETPAAGQREQLTVSGRFDDTDIVHTLSEVLEVRGQAGGPVLLEVRPNVLSAILTTGAADPTLTGTLAPGQYDYRVTFVDELGNESLASLPTERESASGDGLITIDNLPTAPSEYAGRRLYRLDPGTTDYIFVTQLDRDTTTYVDDGETRGGLLRSEQRPDGSGVLLSTGLTSGTLFPGDAYSYRFTFVDSIGGETQASAATSTLVAPNSGSINLANLPTIPDGFVGLNVYRIDPATTDYFLAATLDSTTSTFSDTGAQTASLLVNDGGNGTLLSPRLNARLSIDPGTIIKMQNARIEVGAGANFYAEGRDGQEIIFTSRLDDSVGAGGTFDTNNDAIGDNAAAGDWAGLVFRQDANVSLDYVDISNGGGFTANNGVFTSFNAIEILQADVRITNSNIHDNASGFGVASTRDGIGFNDDAAIFVRGSQPVILNNTIQANLGAAISINPNALDYNDVLDGGRSTGLIDLIDTDQDNQGPLIHGNRLDDNTINGLRVRSEILTTESVWDDTDIVHVVDGQIVSLTHHFRSGLRLQSDPEQGLVVKFGPAGQLIADGIPLDIEDRIGGTLQVIGTPGNPVILTSINDDTVGAGFTPDGRPMIDTLSTDGAGTAAVAGDWLGLTIDTFANDRNVAHVLETEAAVAAANAENATANNAQRIGDLADHQYAGDENERLGFNVRGTLADPADVDVYSFTASGGTTVYLDIDDTTIGFDSVLELVDVNDVVLARSDDSFAEGTDRSTLQNLSVSQGTVIQPLFLTGVGNQEGPNPMDAGMRVILPGSSSSENVYYVRVRSASGLTSGQYTLSARLLEADEVSGSTVQFADIRYATNAITVTGAPLHSPLTVDAQESLDYSTIIDPTPGNGQSGDEFTQETANNRLVFADAQADRLGNLATSDRGSLSVSGNIGNLSSFNTNIRLEDVDVYQVDVFSQQIEPDVFDSENRFVTVSFDVDYADGLGRPNTSLAVYNSFGQLVLHGRDSNIADDVGRPLQGVDSTNLSAGSAGVLDAHIGPVEVPEGSYFVVVSNAAAIPATLDQFFNEAPVESTVRLQPINSVRRLIDDSLDGLGYTAEAAQTDFLDTSVFGPVVNFTNESIVPYKLDDIRLFVSLDTGISGNNQSTLASFNPFTGTMERLIGQSLEQTGDLAIRDDGQLYSYGYGPPTGQFNDGDVGDELLMSPVDGSASVSGTDAITFSSNNAAGTAVAADNQAFLLTTAIAFPTTPGSTVRNANFSDNAPGYIIGVRGNGNRFVNPTTGRLTSDQGIAFEIPESLTRNLFYTTRVGDGNVSSRGSFNGNAHRMFPGNTPYNTSFGPASGDREFGIVDTGFIFNTGGDGGDITGMTFDPNGGSSDFIGVTNGGGVHSFDYRTTVAAPASSDAFGYDGVIPTTFHGTATRDPAHAGSGAPVFTGMTLGPPTIEDGVYENVIFATTIDGWLYALEIDQTGQVQASNVFYNGKSAIPLTFIDGFEIGVPTTGAAFTHLETNPWHLTGDRFDNDGHGIDAPFDQSRGLVNGGTSLYYGFEVDGNTANNTISRGDGDGFGELAPGGSQGSVISQPINLEGYSSADKPTLYFSYLLDVEADDDYLRAVRLQNDSFRVFGAGDDGEWQLLATNDDYRELPFDDEYDHFNDTNIPVQELFDSGDAGETTQWRQARVDLGPLAGSENVRIRFDFSTAGSMRVHHGAIDFVAVPGDEVVDNEELRFQTDFVDVSFETIVGRDIVLPAGSELNDGDQFSVTGPEGPFVVTFNTVGNTTGVVGEVVFAATDTAADISAAVFAVLPTSLNPLDNNDGTIDVLAATDFEALGDAVIGQSNPIQFNPSGAFGAPTTQLAIPAIEDLVDGEIIRLFPANVLFDFDFDNDGIDFGIDADFQFGTDVDGNGVEDSFDLLSTEMQFVRVPTGAPGEIAFSATDTVDDIAARILAEIPSSYSAVYAGNGLISFINTVDIDVQFGPTLIQTANSVSVMEHRATILTEDGDDLTNGSTLEIDSNDGTSFTLTFIDNPNLIAPGRVFFAAGETADTIAPRIVTALPARYGAVVEADGTTVSLLAENLRSGGGALDTGVTPSIRVTAPDGDNLIDGEILRISTDSGPLDITFVASPAVAPIDTVHFQPGDTASVIQGRLVAAINAGSRQVDAAISGTSVLLFGVVDASSDQATSQITRVSEGAFHLTVPDGIGMTNNDTLEVTVSGTTTIITFVESAGPAGPNEVIYQLTDTAADIALRAQAVLATITPDAVVASGAGDTVFFDANATFYAPGGTGLTVAFDYSAFDVTNLDIPDAFELRNGEQVTIDLPGFQTEIITFIRSGTNVSDIGTVPVFYNETDTAADLYQQIIDALALTTTAYVSPDGNGIYSREATDANVTLNPDQTLTQTTTINESAVPLTIPAGANITDGETITFTLKDLSTVTIELVAPVSVTGAANEVVFEPTDSAADVAASVVSQLPVSLRAFLTNTREILLLNVASVSSNAGSSFISFESITDATSIIVNSKMTTQEVAAAIQLGFADGFGRASATDNVSTASADNYKIYGGDRIRLYNTTPIAAGSFGSSSYDQDDFRFDQSTFNIVPVSSPVPGDLFGEDAPIAIATNQIKQNGAQNNQVEGVYLDDIIVGFAERGEMVLNAPTGNRDFVFNPETLPDSHPAAIQPERQNETLLGGYNLEIRTSDEYGVPQDYDPVNLFLYDTISAGRSFDTNDRLVDGAVTIIAQPAYTLVDGDFFTLSDGDRQMKFEFDLFSDGTVDSGSVRVPFNPANTDPAFVARSIRDAINSQQVQGVLNITAATSDGLELAVPTGNRVELFGDNISVNHTGGRYIKLDLVAEETFQGRETSKQIPQVDHTVESVVDTNFGSQLARSSVTSFVDGSVDTLVAVGKIGDEVNTGVVPSNLQDGAIIQSSVPEFDFDSVRIFVQANQTIDIDVDTVGFTKAGTAGGAYTSSSLLTLPVISVLASQDFGATAQQTTLQQTSIITPTGAPGESDLAAFMKFTAPETGYYDVVVSSATLFGGSGGSGEYQLTIRPDALSSAAVPDRDVIMTDFQFGIGDANRVSPQGQIIVSGNFISDSQNAGILATNSARGATRVNNNGAIQGDLLPRPGSAALLRNENSDELIPGVVISNNVVATSGTVGISFGGDISTNGTVAAPTLFGRIINNTVVGTGAGDGIRISGSASPTVLNNVISYVDQGLVATANQTGEIVAGGNAFQNNATDSTEGVANSSFVIPDDVDLFQDLARQIYIPAAGSDIIDSSFASLTDRSNFLQTVKQPIGISPSPIIAPGQDAYGQVRVDDPLVTTPGGVGLNVFIDRGAIDRADDERPVAVLVGPQDATGFVVPGGDQDVDSSFVRLADGIVEFFEVQLIDESGTGPDTDTITSENVILTENGQLLTPDVDYIFGYSANNRTLRLTPISGLWRPDAVYEITLNNQPSVKVPFPGGDGILDGDQVIIQDTNGGVVTFEFDSGFSLTVPQSTLLTVSGTNADVVDGETLTIALTGGETRTLEINRSGGVTAGNIAVEVGSAGTVLELRDAILAALNSVDSALSPLTVAEALDLAPVAIGSSQIQLGTLADHVITGGFSQVARSGQVATSGDGDLFTYSTASATTTFELTTDALVSDPAFTPIAITRLDTPDQIAQRIRDAISADPNLGLNEVRAIGEGKVAIGGDSGDSLTVTAVTTNSLLTSGEPGNTSGTTPITFIPSAQFTPAATAAAIQTALNDSSSAAQTISPGNGQLLISNAQSVLATFGGTPVTAIGSQLGAVSDLAGNPVRETRVNQETRFTIIMPDVVFDFGDAPDSYGTLDASNGARHTVAADRTPRLGRYLDTETDGAPDVDNDPTTGGDDAPPTVTVSENSAIFTLSTPSATETVIAIENVVAAGGEILQVNVNGSVTTFQLTLANTTPLIGSIPIPYSPSDTPAQVAENIALELRGQITEIDESVIMTFDATNATISLEAVDDEDGVSIGIYVPNFATGIGPLYVFTDPNDATPRTVDAEDVLGFINPLDPAGTTMAVNVVGSGLLDAWVDYDRNGIFEDDEQVLTNEPVAEGVDGDNRVTFRSPIDATAGDTWMRVRISESGNLTPTGVGVGGEVEDYQISVQPLALPVPMDDAYTVLEDNSLTVAGTSDTSTTSSGIIVNDPTGTQVLPVRFFVVDQPQNGTVVVTNNEDPGEFIYTPNPDFYGTDTFTYRLSTQQNGDASPPDNPVTATVTITVEPDNDAPAAQNQLVSAIEDTEQEYLASDLLAGAVGHASPGAGVTAPLDESNQTVNIVSISADGFNQIVSDGQEQITPQGGRLRAAFSGGFVTSVFYTPGFRSNPDATDFNSDIADILDTFQFTVQDDGAVEFENGTLGAALPVENSQNPQATVSIRVEPVNDTPALTSETIASDDANYLAYYSGLGQTAPIPTEDNSLVIPEAFLLSNDASGPATAIDEVNFLKGNDAPLQIVGVSLANPSLGQISLLPSGDVSFVPAANVFGRVDFVYEVEDLGIDRALDGTATLRPVRQSITSSIVLEPTNDAPVAYDRALTIAETVEPAAAAQLPFTAGTLISGLGTSVTSPITINGTDIVVVDGASMIDGNTLRLTRADGLTTVVEFSTTATPSTGTDVLIQYTTTDTAAQIATSLATSLTAVGVGGTPTNDTVSFASVNSIATGVFTTSVVADATSVTVVDGASLTGGETITVTDAAGRTTVFEFSETGFSVDNADVLVAYTDADDATTVANSLRAAFANNGIGSIVQAGVGNQSIVQFVSLVVSVDDAATQITRSGDVLTLPDGANFINGETITVDDGSGGVSVIEFNTTGTPSAGTDFVVIVTDTDPGNVVASNLVAVLQNQFFGATANGADVTFHTVTNAVAAPPATAIVTTSSSLTLPAGRRLVDGETVTLTLSDSTPVVVEFNTTGVASTGTDFVVQYAPADIADSIATRVEVALRAAGFGVTASGAELTFTNVNTAALTELASAPGEFNATLSTPFNEDDQNLRVVAFSTALGTIDALVDGDGTHTLPTIEGGQITVTFNGGAFTTGFYAPATDYNELAPFQPNDFFTYIVEDEDQGQTVVTGTGRTVDLPSDRSLFPGTVTITVTATNDTPTFTSPSVIEIAEDSAGGTVDNVIQNVLPSMATALDEVANQTVTFSIDPLLSNVPVGLMTQLPTIDSAGGLTFFPAPDAVGTATYVVRGTDDGVTPQSTDATITVHVRPINDAPRFNTDVVGQPGDPLVSDINNEDDAYAIGREVDPITGRVSLAPITYTLREDNSQPVGAAPQPYYIPFRQDPNIVGYNRPGLLDVFMSGPDNELDGTLGGDQTLRFFTGLPATTAFGGQLTPVIVNSEVVGVNYTPPLNYNNEIGGGGTDSFVYTVRDNSTVGGETYNLDSGNLEDDQLTAFNTVLFDLNPVNDRPEFTIANPSPEAPEDAGRVEFPNFAFNISAGPVATAFDEVDVTTGQPVVFSLTSLTVPATQSQQFFDEFPTISPDGTLAFEAAENVFGKFEFRVFLNDEGPGNDTRGDLISSIPSTITITIQPENDAPVVDPNADPLTFTLREDGTIDIPVNGDSQSNGLLKPFLPGPANESEDITPGGNQTVSLATPITASTSELGTLTQVLDPNTNELIALRYTPRENFVGTDSFIYTVTDDGITVDIGTNSTETSDPKFAGNTVTLNVTPINDEPLFSGAGNVVSQEDEGLISIPQWATNVQAGPPTASDEAQSQSLSFTITQVNGDPNLFTTPPTAAVVGSNATLTYQAAPDANGVATFEVFVVDTGPNNLSINDDNTSETKTFTIRVNAINDPPSFVPGGVININEDLGQYNDVQPWATDVSAGPNDEALQTVRFEVITPASVSDLFQTAPTIDDNGFLRFTTATNAVGTANLQVTAIDSDGERSETATLQIVIGEVNDVPLARTDVIDTNEDAVLIIPSSQLLANDIDPDLATNPNEVLRVLLSASQFSFNGASLSYNETTGDITYDPRNSDLLQGLREGQLLVDSFSYAAQDASGFSSNSVTVSLNITGINDAPKLVADTPTLNPAGVTIIRPLENDSDIDGQIDPTSIVITLQPAFGSLDISDGGIISYTPFGNFSTEDTFRYTVADDLGLRSEPATITISANAAPIARDDVGGSFINEAFVIDVAANDFDPDSPNTAPNRGLNLNSIIIAGQPIRGNVEVLSGGSIRYTPDADFVGADQFQYSIADINGRYSEPATVDVRFSNSRLQNAVRFHDVNADGDISPLDALLVINLLAEEGGEIPNISPDVRSDLYQSNGVPVHYYDANGDQKISPADILFVINQLAEQAANDRGQSELISSEILTSTEPTNERIVQVDSLLTQDSATKVVDASVVGSDSETQDNLDFIDLIVDSDDETDQDDRLSALDAAFGDLI</sequence>
<evidence type="ECO:0000256" key="2">
    <source>
        <dbReference type="SAM" id="MobiDB-lite"/>
    </source>
</evidence>
<dbReference type="Gene3D" id="2.60.40.3440">
    <property type="match status" value="4"/>
</dbReference>
<dbReference type="SUPFAM" id="SSF51126">
    <property type="entry name" value="Pectin lyase-like"/>
    <property type="match status" value="3"/>
</dbReference>
<dbReference type="Pfam" id="PF17963">
    <property type="entry name" value="Big_9"/>
    <property type="match status" value="3"/>
</dbReference>
<feature type="region of interest" description="Disordered" evidence="2">
    <location>
        <begin position="1"/>
        <end position="26"/>
    </location>
</feature>
<dbReference type="GO" id="GO:0000272">
    <property type="term" value="P:polysaccharide catabolic process"/>
    <property type="evidence" value="ECO:0007669"/>
    <property type="project" value="InterPro"/>
</dbReference>
<protein>
    <recommendedName>
        <fullName evidence="1">Probable pectate lyase C</fullName>
    </recommendedName>
</protein>
<feature type="domain" description="Cadherin" evidence="3">
    <location>
        <begin position="6681"/>
        <end position="6769"/>
    </location>
</feature>
<evidence type="ECO:0000259" key="3">
    <source>
        <dbReference type="PROSITE" id="PS50268"/>
    </source>
</evidence>
<dbReference type="GO" id="GO:0007156">
    <property type="term" value="P:homophilic cell adhesion via plasma membrane adhesion molecules"/>
    <property type="evidence" value="ECO:0007669"/>
    <property type="project" value="InterPro"/>
</dbReference>
<dbReference type="Pfam" id="PF17803">
    <property type="entry name" value="Cadherin_4"/>
    <property type="match status" value="1"/>
</dbReference>
<dbReference type="InterPro" id="IPR018247">
    <property type="entry name" value="EF_Hand_1_Ca_BS"/>
</dbReference>
<dbReference type="EMBL" id="CP036526">
    <property type="protein sequence ID" value="QDT09692.1"/>
    <property type="molecule type" value="Genomic_DNA"/>
</dbReference>
<dbReference type="InterPro" id="IPR010221">
    <property type="entry name" value="VCBS_dom"/>
</dbReference>
<feature type="compositionally biased region" description="Basic residues" evidence="2">
    <location>
        <begin position="1"/>
        <end position="17"/>
    </location>
</feature>
<dbReference type="InterPro" id="IPR002105">
    <property type="entry name" value="Dockerin_1_rpt"/>
</dbReference>
<dbReference type="Gene3D" id="2.60.120.380">
    <property type="match status" value="2"/>
</dbReference>
<dbReference type="InterPro" id="IPR006626">
    <property type="entry name" value="PbH1"/>
</dbReference>
<feature type="region of interest" description="Disordered" evidence="2">
    <location>
        <begin position="4810"/>
        <end position="4836"/>
    </location>
</feature>
<dbReference type="NCBIfam" id="TIGR01965">
    <property type="entry name" value="VCBS_repeat"/>
    <property type="match status" value="1"/>
</dbReference>
<dbReference type="RefSeq" id="WP_145417284.1">
    <property type="nucleotide sequence ID" value="NZ_CP036526.1"/>
</dbReference>
<dbReference type="Gene3D" id="2.160.20.10">
    <property type="entry name" value="Single-stranded right-handed beta-helix, Pectin lyase-like"/>
    <property type="match status" value="1"/>
</dbReference>
<reference evidence="4 5" key="1">
    <citation type="submission" date="2019-02" db="EMBL/GenBank/DDBJ databases">
        <title>Deep-cultivation of Planctomycetes and their phenomic and genomic characterization uncovers novel biology.</title>
        <authorList>
            <person name="Wiegand S."/>
            <person name="Jogler M."/>
            <person name="Boedeker C."/>
            <person name="Pinto D."/>
            <person name="Vollmers J."/>
            <person name="Rivas-Marin E."/>
            <person name="Kohn T."/>
            <person name="Peeters S.H."/>
            <person name="Heuer A."/>
            <person name="Rast P."/>
            <person name="Oberbeckmann S."/>
            <person name="Bunk B."/>
            <person name="Jeske O."/>
            <person name="Meyerdierks A."/>
            <person name="Storesund J.E."/>
            <person name="Kallscheuer N."/>
            <person name="Luecker S."/>
            <person name="Lage O.M."/>
            <person name="Pohl T."/>
            <person name="Merkel B.J."/>
            <person name="Hornburger P."/>
            <person name="Mueller R.-W."/>
            <person name="Bruemmer F."/>
            <person name="Labrenz M."/>
            <person name="Spormann A.M."/>
            <person name="Op den Camp H."/>
            <person name="Overmann J."/>
            <person name="Amann R."/>
            <person name="Jetten M.S.M."/>
            <person name="Mascher T."/>
            <person name="Medema M.H."/>
            <person name="Devos D.P."/>
            <person name="Kaster A.-K."/>
            <person name="Ovreas L."/>
            <person name="Rohde M."/>
            <person name="Galperin M.Y."/>
            <person name="Jogler C."/>
        </authorList>
    </citation>
    <scope>NUCLEOTIDE SEQUENCE [LARGE SCALE GENOMIC DNA]</scope>
    <source>
        <strain evidence="4 5">K23_9</strain>
    </source>
</reference>
<dbReference type="Proteomes" id="UP000319817">
    <property type="component" value="Chromosome"/>
</dbReference>
<dbReference type="PROSITE" id="PS50268">
    <property type="entry name" value="CADHERIN_2"/>
    <property type="match status" value="2"/>
</dbReference>
<dbReference type="PROSITE" id="PS00018">
    <property type="entry name" value="EF_HAND_1"/>
    <property type="match status" value="1"/>
</dbReference>
<proteinExistence type="predicted"/>
<dbReference type="OrthoDB" id="247526at2"/>
<dbReference type="InterPro" id="IPR002126">
    <property type="entry name" value="Cadherin-like_dom"/>
</dbReference>
<feature type="compositionally biased region" description="Acidic residues" evidence="2">
    <location>
        <begin position="4813"/>
        <end position="4823"/>
    </location>
</feature>
<dbReference type="GO" id="GO:0004553">
    <property type="term" value="F:hydrolase activity, hydrolyzing O-glycosyl compounds"/>
    <property type="evidence" value="ECO:0007669"/>
    <property type="project" value="InterPro"/>
</dbReference>
<dbReference type="GO" id="GO:0005509">
    <property type="term" value="F:calcium ion binding"/>
    <property type="evidence" value="ECO:0007669"/>
    <property type="project" value="InterPro"/>
</dbReference>
<dbReference type="NCBIfam" id="NF012211">
    <property type="entry name" value="tand_rpt_95"/>
    <property type="match status" value="2"/>
</dbReference>
<dbReference type="CDD" id="cd11304">
    <property type="entry name" value="Cadherin_repeat"/>
    <property type="match status" value="1"/>
</dbReference>
<evidence type="ECO:0000313" key="5">
    <source>
        <dbReference type="Proteomes" id="UP000319817"/>
    </source>
</evidence>
<dbReference type="Pfam" id="PF20009">
    <property type="entry name" value="GEVED"/>
    <property type="match status" value="1"/>
</dbReference>
<dbReference type="InterPro" id="IPR012334">
    <property type="entry name" value="Pectin_lyas_fold"/>
</dbReference>
<dbReference type="InterPro" id="IPR040853">
    <property type="entry name" value="RapA2_cadherin-like"/>
</dbReference>
<dbReference type="SMART" id="SM00710">
    <property type="entry name" value="PbH1"/>
    <property type="match status" value="15"/>
</dbReference>
<dbReference type="GO" id="GO:0016020">
    <property type="term" value="C:membrane"/>
    <property type="evidence" value="ECO:0007669"/>
    <property type="project" value="InterPro"/>
</dbReference>
<dbReference type="Pfam" id="PF00404">
    <property type="entry name" value="Dockerin_1"/>
    <property type="match status" value="1"/>
</dbReference>
<accession>A0A517NRE0</accession>
<name>A0A517NRE0_9BACT</name>
<keyword evidence="5" id="KW-1185">Reference proteome</keyword>
<dbReference type="InterPro" id="IPR011050">
    <property type="entry name" value="Pectin_lyase_fold/virulence"/>
</dbReference>
<evidence type="ECO:0000256" key="1">
    <source>
        <dbReference type="ARBA" id="ARBA00016512"/>
    </source>
</evidence>
<evidence type="ECO:0000313" key="4">
    <source>
        <dbReference type="EMBL" id="QDT09692.1"/>
    </source>
</evidence>